<reference evidence="1" key="2">
    <citation type="submission" date="2015-07" db="EMBL/GenBank/DDBJ databases">
        <title>Plasmids, circular viruses and viroids from rat gut.</title>
        <authorList>
            <person name="Jorgensen T.J."/>
            <person name="Hansen M.A."/>
            <person name="Xu Z."/>
            <person name="Tabak M.A."/>
            <person name="Sorensen S.J."/>
            <person name="Hansen L.H."/>
        </authorList>
    </citation>
    <scope>NUCLEOTIDE SEQUENCE</scope>
    <source>
        <strain evidence="1">RGFK0989</strain>
    </source>
</reference>
<dbReference type="AlphaFoldDB" id="A0A0H5Q467"/>
<protein>
    <submittedName>
        <fullName evidence="1">Uncharacterized protein</fullName>
    </submittedName>
</protein>
<evidence type="ECO:0000313" key="1">
    <source>
        <dbReference type="EMBL" id="CRY96214.1"/>
    </source>
</evidence>
<organism evidence="1">
    <name type="scientific">uncultured prokaryote</name>
    <dbReference type="NCBI Taxonomy" id="198431"/>
    <lineage>
        <taxon>unclassified sequences</taxon>
        <taxon>environmental samples</taxon>
    </lineage>
</organism>
<dbReference type="EMBL" id="LN853584">
    <property type="protein sequence ID" value="CRY96214.1"/>
    <property type="molecule type" value="Genomic_DNA"/>
</dbReference>
<sequence>MTLTVGGRDLTSLCVSLDIKDNIYSCSSVMSCSIVFENHDGYLPPIFVYCGDEAVLTDNEEVIFKGMVLEVGVVGKDGIFSFEAYEDSHRLAKNQVYGIFSCSASENARRAIEACGLKAGALPNESCRPFNSYGGLTAKRVIDECYGDGYYIGMKDGFVGVYKTGRSEIGLNSEVIFNIVSKSSARDMVNFVSLTDSKDNEGTPSKRDHGRY</sequence>
<reference evidence="1" key="1">
    <citation type="submission" date="2015-06" db="EMBL/GenBank/DDBJ databases">
        <authorList>
            <person name="Joergensen T."/>
        </authorList>
    </citation>
    <scope>NUCLEOTIDE SEQUENCE</scope>
    <source>
        <strain evidence="1">RGFK0989</strain>
    </source>
</reference>
<accession>A0A0H5Q467</accession>
<proteinExistence type="predicted"/>
<name>A0A0H5Q467_9ZZZZ</name>